<dbReference type="Gene3D" id="1.20.960.30">
    <property type="match status" value="1"/>
</dbReference>
<gene>
    <name evidence="7" type="ORF">FIBSPDRAFT_783316</name>
</gene>
<dbReference type="GO" id="GO:0006357">
    <property type="term" value="P:regulation of transcription by RNA polymerase II"/>
    <property type="evidence" value="ECO:0007669"/>
    <property type="project" value="TreeGrafter"/>
</dbReference>
<dbReference type="SMART" id="SM00320">
    <property type="entry name" value="WD40"/>
    <property type="match status" value="7"/>
</dbReference>
<evidence type="ECO:0000313" key="8">
    <source>
        <dbReference type="Proteomes" id="UP000076532"/>
    </source>
</evidence>
<dbReference type="PROSITE" id="PS50294">
    <property type="entry name" value="WD_REPEATS_REGION"/>
    <property type="match status" value="5"/>
</dbReference>
<protein>
    <submittedName>
        <fullName evidence="7">WD40 repeat-like protein</fullName>
    </submittedName>
</protein>
<dbReference type="STRING" id="436010.A0A166NSW0"/>
<sequence>MSAPILISADEINCLIFAYLQDSGFSHSAFSLRTEGRLEQSPHYSKNIPRGELVELLSKALLYVEVEAHWKGDSMTTNCKSGFSLLETHVCSLDTKVQAPKPPIRSTVIREKEPESTPQTNGDAGSKRKADAPSTDNGHADKRAKRSPEDMDVDPPPAIAESSKTKLKPQPQTNNASKKASDSHAVRLLRSHKCEVFVAAWNPAVTSQIATGSKDGIVHVWELGTSLPTINPDPIKISYFTREEAADLTSLDWNFDGTLLAIGSYDSILRICTPSGKLYFSHRQHEGPIFATKFSQSGQWLATASLDGTACVWDVKNKKLHQVYNSHKDCCLDLDWLDDDTFASCGADMMIHIMRINDQKPIKTLVGHSNEINQIKCNPSKTRLASCADDQTARIWNISDLPSSSSPGGRSPSAIPGLSDNSDRPVVLEGHEHSVSSIAWCPRTVDGVELIATASFDTTARLWNSATGECVKIFSDHFRPVYALSFSPDGKWMGTGSGDGWLQLYNVKTKAKAWGWFAGPEKPGVFEIAWQQSGNVNRIGLALERHQVGLIDVAQIPALQDSP</sequence>
<accession>A0A166NSW0</accession>
<dbReference type="AlphaFoldDB" id="A0A166NSW0"/>
<keyword evidence="8" id="KW-1185">Reference proteome</keyword>
<dbReference type="SUPFAM" id="SSF50978">
    <property type="entry name" value="WD40 repeat-like"/>
    <property type="match status" value="2"/>
</dbReference>
<dbReference type="CDD" id="cd00200">
    <property type="entry name" value="WD40"/>
    <property type="match status" value="1"/>
</dbReference>
<evidence type="ECO:0000256" key="1">
    <source>
        <dbReference type="ARBA" id="ARBA00004123"/>
    </source>
</evidence>
<feature type="region of interest" description="Disordered" evidence="6">
    <location>
        <begin position="399"/>
        <end position="423"/>
    </location>
</feature>
<dbReference type="GO" id="GO:0003714">
    <property type="term" value="F:transcription corepressor activity"/>
    <property type="evidence" value="ECO:0007669"/>
    <property type="project" value="InterPro"/>
</dbReference>
<keyword evidence="2 5" id="KW-0853">WD repeat</keyword>
<keyword evidence="3" id="KW-0677">Repeat</keyword>
<dbReference type="Gene3D" id="2.130.10.10">
    <property type="entry name" value="YVTN repeat-like/Quinoprotein amine dehydrogenase"/>
    <property type="match status" value="1"/>
</dbReference>
<dbReference type="PROSITE" id="PS00678">
    <property type="entry name" value="WD_REPEATS_1"/>
    <property type="match status" value="3"/>
</dbReference>
<dbReference type="Pfam" id="PF00400">
    <property type="entry name" value="WD40"/>
    <property type="match status" value="7"/>
</dbReference>
<evidence type="ECO:0000256" key="4">
    <source>
        <dbReference type="ARBA" id="ARBA00023242"/>
    </source>
</evidence>
<feature type="repeat" description="WD" evidence="5">
    <location>
        <begin position="428"/>
        <end position="473"/>
    </location>
</feature>
<dbReference type="PROSITE" id="PS50896">
    <property type="entry name" value="LISH"/>
    <property type="match status" value="1"/>
</dbReference>
<feature type="compositionally biased region" description="Basic and acidic residues" evidence="6">
    <location>
        <begin position="138"/>
        <end position="149"/>
    </location>
</feature>
<dbReference type="Pfam" id="PF08513">
    <property type="entry name" value="LisH"/>
    <property type="match status" value="1"/>
</dbReference>
<dbReference type="GO" id="GO:0000118">
    <property type="term" value="C:histone deacetylase complex"/>
    <property type="evidence" value="ECO:0007669"/>
    <property type="project" value="TreeGrafter"/>
</dbReference>
<comment type="subcellular location">
    <subcellularLocation>
        <location evidence="1">Nucleus</location>
    </subcellularLocation>
</comment>
<dbReference type="InterPro" id="IPR001680">
    <property type="entry name" value="WD40_rpt"/>
</dbReference>
<evidence type="ECO:0000256" key="5">
    <source>
        <dbReference type="PROSITE-ProRule" id="PRU00221"/>
    </source>
</evidence>
<dbReference type="InterPro" id="IPR036322">
    <property type="entry name" value="WD40_repeat_dom_sf"/>
</dbReference>
<dbReference type="EMBL" id="KV417521">
    <property type="protein sequence ID" value="KZP25342.1"/>
    <property type="molecule type" value="Genomic_DNA"/>
</dbReference>
<name>A0A166NSW0_9AGAM</name>
<feature type="repeat" description="WD" evidence="5">
    <location>
        <begin position="365"/>
        <end position="406"/>
    </location>
</feature>
<dbReference type="PRINTS" id="PR00320">
    <property type="entry name" value="GPROTEINBRPT"/>
</dbReference>
<proteinExistence type="predicted"/>
<dbReference type="Proteomes" id="UP000076532">
    <property type="component" value="Unassembled WGS sequence"/>
</dbReference>
<dbReference type="PANTHER" id="PTHR22846:SF2">
    <property type="entry name" value="F-BOX-LIKE_WD REPEAT-CONTAINING PROTEIN EBI"/>
    <property type="match status" value="1"/>
</dbReference>
<reference evidence="7 8" key="1">
    <citation type="journal article" date="2016" name="Mol. Biol. Evol.">
        <title>Comparative Genomics of Early-Diverging Mushroom-Forming Fungi Provides Insights into the Origins of Lignocellulose Decay Capabilities.</title>
        <authorList>
            <person name="Nagy L.G."/>
            <person name="Riley R."/>
            <person name="Tritt A."/>
            <person name="Adam C."/>
            <person name="Daum C."/>
            <person name="Floudas D."/>
            <person name="Sun H."/>
            <person name="Yadav J.S."/>
            <person name="Pangilinan J."/>
            <person name="Larsson K.H."/>
            <person name="Matsuura K."/>
            <person name="Barry K."/>
            <person name="Labutti K."/>
            <person name="Kuo R."/>
            <person name="Ohm R.A."/>
            <person name="Bhattacharya S.S."/>
            <person name="Shirouzu T."/>
            <person name="Yoshinaga Y."/>
            <person name="Martin F.M."/>
            <person name="Grigoriev I.V."/>
            <person name="Hibbett D.S."/>
        </authorList>
    </citation>
    <scope>NUCLEOTIDE SEQUENCE [LARGE SCALE GENOMIC DNA]</scope>
    <source>
        <strain evidence="7 8">CBS 109695</strain>
    </source>
</reference>
<evidence type="ECO:0000313" key="7">
    <source>
        <dbReference type="EMBL" id="KZP25342.1"/>
    </source>
</evidence>
<dbReference type="OrthoDB" id="1367865at2759"/>
<dbReference type="InterPro" id="IPR015943">
    <property type="entry name" value="WD40/YVTN_repeat-like_dom_sf"/>
</dbReference>
<evidence type="ECO:0000256" key="6">
    <source>
        <dbReference type="SAM" id="MobiDB-lite"/>
    </source>
</evidence>
<feature type="repeat" description="WD" evidence="5">
    <location>
        <begin position="282"/>
        <end position="323"/>
    </location>
</feature>
<feature type="region of interest" description="Disordered" evidence="6">
    <location>
        <begin position="102"/>
        <end position="184"/>
    </location>
</feature>
<feature type="repeat" description="WD" evidence="5">
    <location>
        <begin position="474"/>
        <end position="509"/>
    </location>
</feature>
<dbReference type="PANTHER" id="PTHR22846">
    <property type="entry name" value="WD40 REPEAT PROTEIN"/>
    <property type="match status" value="1"/>
</dbReference>
<dbReference type="PROSITE" id="PS50082">
    <property type="entry name" value="WD_REPEATS_2"/>
    <property type="match status" value="5"/>
</dbReference>
<evidence type="ECO:0000256" key="3">
    <source>
        <dbReference type="ARBA" id="ARBA00022737"/>
    </source>
</evidence>
<evidence type="ECO:0000256" key="2">
    <source>
        <dbReference type="ARBA" id="ARBA00022574"/>
    </source>
</evidence>
<organism evidence="7 8">
    <name type="scientific">Athelia psychrophila</name>
    <dbReference type="NCBI Taxonomy" id="1759441"/>
    <lineage>
        <taxon>Eukaryota</taxon>
        <taxon>Fungi</taxon>
        <taxon>Dikarya</taxon>
        <taxon>Basidiomycota</taxon>
        <taxon>Agaricomycotina</taxon>
        <taxon>Agaricomycetes</taxon>
        <taxon>Agaricomycetidae</taxon>
        <taxon>Atheliales</taxon>
        <taxon>Atheliaceae</taxon>
        <taxon>Athelia</taxon>
    </lineage>
</organism>
<keyword evidence="4" id="KW-0539">Nucleus</keyword>
<dbReference type="InterPro" id="IPR020472">
    <property type="entry name" value="WD40_PAC1"/>
</dbReference>
<dbReference type="InterPro" id="IPR019775">
    <property type="entry name" value="WD40_repeat_CS"/>
</dbReference>
<dbReference type="InterPro" id="IPR006594">
    <property type="entry name" value="LisH"/>
</dbReference>
<feature type="repeat" description="WD" evidence="5">
    <location>
        <begin position="189"/>
        <end position="223"/>
    </location>
</feature>
<dbReference type="InterPro" id="IPR045183">
    <property type="entry name" value="Ebi-like"/>
</dbReference>
<feature type="compositionally biased region" description="Low complexity" evidence="6">
    <location>
        <begin position="399"/>
        <end position="417"/>
    </location>
</feature>